<accession>A0A8S4RX52</accession>
<sequence>MLTTTRQLNLRMKEIKPDSQPAGKIISEATTAKTTDEAMPTVNANEKSKNETIVNGTDTVNKTQNSAKLALRYGFHRTSECESYEKAFLCIQKCVDRGYDIAYSDKYCFCTCYVNKQKAKYTPEHYLDRTRWKLGTPKTKKPAWIQKLADDAQKSSIESIHVIKKPGTTPYNDTVLSDEPDTISAQNITISNNTTNAMDRQIVSNDTNVYSPIVTDTTNVSIQNESSAASTTGSPISGVTNVTDSQSDVNATDSQNINDTKNVTDNLNANGVPNSTVSVVTNVTNAQTNNTET</sequence>
<organism evidence="2 3">
    <name type="scientific">Pararge aegeria aegeria</name>
    <dbReference type="NCBI Taxonomy" id="348720"/>
    <lineage>
        <taxon>Eukaryota</taxon>
        <taxon>Metazoa</taxon>
        <taxon>Ecdysozoa</taxon>
        <taxon>Arthropoda</taxon>
        <taxon>Hexapoda</taxon>
        <taxon>Insecta</taxon>
        <taxon>Pterygota</taxon>
        <taxon>Neoptera</taxon>
        <taxon>Endopterygota</taxon>
        <taxon>Lepidoptera</taxon>
        <taxon>Glossata</taxon>
        <taxon>Ditrysia</taxon>
        <taxon>Papilionoidea</taxon>
        <taxon>Nymphalidae</taxon>
        <taxon>Satyrinae</taxon>
        <taxon>Satyrini</taxon>
        <taxon>Parargina</taxon>
        <taxon>Pararge</taxon>
    </lineage>
</organism>
<reference evidence="2" key="1">
    <citation type="submission" date="2022-03" db="EMBL/GenBank/DDBJ databases">
        <authorList>
            <person name="Lindestad O."/>
        </authorList>
    </citation>
    <scope>NUCLEOTIDE SEQUENCE</scope>
</reference>
<dbReference type="EMBL" id="CAKXAJ010025746">
    <property type="protein sequence ID" value="CAH2243451.1"/>
    <property type="molecule type" value="Genomic_DNA"/>
</dbReference>
<evidence type="ECO:0000313" key="2">
    <source>
        <dbReference type="EMBL" id="CAH2243451.1"/>
    </source>
</evidence>
<name>A0A8S4RX52_9NEOP</name>
<dbReference type="AlphaFoldDB" id="A0A8S4RX52"/>
<evidence type="ECO:0000256" key="1">
    <source>
        <dbReference type="SAM" id="MobiDB-lite"/>
    </source>
</evidence>
<comment type="caution">
    <text evidence="2">The sequence shown here is derived from an EMBL/GenBank/DDBJ whole genome shotgun (WGS) entry which is preliminary data.</text>
</comment>
<proteinExistence type="predicted"/>
<gene>
    <name evidence="2" type="primary">jg9367</name>
    <name evidence="2" type="ORF">PAEG_LOCUS19599</name>
</gene>
<feature type="region of interest" description="Disordered" evidence="1">
    <location>
        <begin position="224"/>
        <end position="275"/>
    </location>
</feature>
<feature type="compositionally biased region" description="Polar residues" evidence="1">
    <location>
        <begin position="224"/>
        <end position="271"/>
    </location>
</feature>
<dbReference type="Proteomes" id="UP000838756">
    <property type="component" value="Unassembled WGS sequence"/>
</dbReference>
<keyword evidence="3" id="KW-1185">Reference proteome</keyword>
<protein>
    <submittedName>
        <fullName evidence="2">Jg9367 protein</fullName>
    </submittedName>
</protein>
<dbReference type="OrthoDB" id="7481090at2759"/>
<evidence type="ECO:0000313" key="3">
    <source>
        <dbReference type="Proteomes" id="UP000838756"/>
    </source>
</evidence>